<feature type="active site" description="Nucleophile; Schiff-base intermediate with DNA; for 5'-dRP lyase activity" evidence="17">
    <location>
        <position position="620"/>
    </location>
</feature>
<keyword evidence="7" id="KW-0808">Transferase</keyword>
<keyword evidence="13" id="KW-0234">DNA repair</keyword>
<dbReference type="InterPro" id="IPR027421">
    <property type="entry name" value="DNA_pol_lamdba_lyase_dom_sf"/>
</dbReference>
<feature type="compositionally biased region" description="Polar residues" evidence="18">
    <location>
        <begin position="125"/>
        <end position="135"/>
    </location>
</feature>
<dbReference type="AlphaFoldDB" id="A0A136JFC5"/>
<feature type="compositionally biased region" description="Low complexity" evidence="18">
    <location>
        <begin position="165"/>
        <end position="180"/>
    </location>
</feature>
<organism evidence="20 21">
    <name type="scientific">Microdochium bolleyi</name>
    <dbReference type="NCBI Taxonomy" id="196109"/>
    <lineage>
        <taxon>Eukaryota</taxon>
        <taxon>Fungi</taxon>
        <taxon>Dikarya</taxon>
        <taxon>Ascomycota</taxon>
        <taxon>Pezizomycotina</taxon>
        <taxon>Sordariomycetes</taxon>
        <taxon>Xylariomycetidae</taxon>
        <taxon>Xylariales</taxon>
        <taxon>Microdochiaceae</taxon>
        <taxon>Microdochium</taxon>
    </lineage>
</organism>
<feature type="region of interest" description="Disordered" evidence="18">
    <location>
        <begin position="22"/>
        <end position="65"/>
    </location>
</feature>
<dbReference type="InterPro" id="IPR018944">
    <property type="entry name" value="DNA_pol_lambd_fingers_domain"/>
</dbReference>
<evidence type="ECO:0000256" key="4">
    <source>
        <dbReference type="ARBA" id="ARBA00012417"/>
    </source>
</evidence>
<dbReference type="Pfam" id="PF14791">
    <property type="entry name" value="DNA_pol_B_thumb"/>
    <property type="match status" value="1"/>
</dbReference>
<dbReference type="GO" id="GO:0005634">
    <property type="term" value="C:nucleus"/>
    <property type="evidence" value="ECO:0007669"/>
    <property type="project" value="UniProtKB-SubCell"/>
</dbReference>
<comment type="similarity">
    <text evidence="3">Belongs to the DNA polymerase type-X family.</text>
</comment>
<dbReference type="Gene3D" id="3.40.50.10190">
    <property type="entry name" value="BRCT domain"/>
    <property type="match status" value="1"/>
</dbReference>
<dbReference type="PRINTS" id="PR00870">
    <property type="entry name" value="DNAPOLXBETA"/>
</dbReference>
<evidence type="ECO:0000313" key="20">
    <source>
        <dbReference type="EMBL" id="KXJ95842.1"/>
    </source>
</evidence>
<dbReference type="GO" id="GO:0046872">
    <property type="term" value="F:metal ion binding"/>
    <property type="evidence" value="ECO:0007669"/>
    <property type="project" value="UniProtKB-KW"/>
</dbReference>
<evidence type="ECO:0000259" key="19">
    <source>
        <dbReference type="PROSITE" id="PS50172"/>
    </source>
</evidence>
<dbReference type="SUPFAM" id="SSF81585">
    <property type="entry name" value="PsbU/PolX domain-like"/>
    <property type="match status" value="1"/>
</dbReference>
<evidence type="ECO:0000256" key="8">
    <source>
        <dbReference type="ARBA" id="ARBA00022695"/>
    </source>
</evidence>
<feature type="compositionally biased region" description="Low complexity" evidence="18">
    <location>
        <begin position="516"/>
        <end position="537"/>
    </location>
</feature>
<proteinExistence type="inferred from homology"/>
<evidence type="ECO:0000256" key="16">
    <source>
        <dbReference type="ARBA" id="ARBA00049244"/>
    </source>
</evidence>
<dbReference type="PANTHER" id="PTHR11276:SF28">
    <property type="entry name" value="DNA POLYMERASE LAMBDA"/>
    <property type="match status" value="1"/>
</dbReference>
<evidence type="ECO:0000256" key="2">
    <source>
        <dbReference type="ARBA" id="ARBA00004123"/>
    </source>
</evidence>
<dbReference type="GO" id="GO:0003677">
    <property type="term" value="F:DNA binding"/>
    <property type="evidence" value="ECO:0007669"/>
    <property type="project" value="InterPro"/>
</dbReference>
<dbReference type="PANTHER" id="PTHR11276">
    <property type="entry name" value="DNA POLYMERASE TYPE-X FAMILY MEMBER"/>
    <property type="match status" value="1"/>
</dbReference>
<protein>
    <recommendedName>
        <fullName evidence="5">DNA polymerase lambda</fullName>
        <ecNumber evidence="4">2.7.7.7</ecNumber>
    </recommendedName>
</protein>
<keyword evidence="8" id="KW-0548">Nucleotidyltransferase</keyword>
<feature type="compositionally biased region" description="Low complexity" evidence="18">
    <location>
        <begin position="400"/>
        <end position="410"/>
    </location>
</feature>
<dbReference type="SMART" id="SM00483">
    <property type="entry name" value="POLXc"/>
    <property type="match status" value="1"/>
</dbReference>
<dbReference type="GO" id="GO:0016829">
    <property type="term" value="F:lyase activity"/>
    <property type="evidence" value="ECO:0007669"/>
    <property type="project" value="UniProtKB-KW"/>
</dbReference>
<keyword evidence="15" id="KW-0539">Nucleus</keyword>
<dbReference type="FunFam" id="3.30.210.10:FF:000001">
    <property type="entry name" value="DNA polymerase lambda"/>
    <property type="match status" value="1"/>
</dbReference>
<evidence type="ECO:0000256" key="13">
    <source>
        <dbReference type="ARBA" id="ARBA00023204"/>
    </source>
</evidence>
<comment type="cofactor">
    <cofactor evidence="1">
        <name>Mn(2+)</name>
        <dbReference type="ChEBI" id="CHEBI:29035"/>
    </cofactor>
</comment>
<evidence type="ECO:0000256" key="5">
    <source>
        <dbReference type="ARBA" id="ARBA00016513"/>
    </source>
</evidence>
<keyword evidence="9" id="KW-0235">DNA replication</keyword>
<dbReference type="GO" id="GO:0003887">
    <property type="term" value="F:DNA-directed DNA polymerase activity"/>
    <property type="evidence" value="ECO:0007669"/>
    <property type="project" value="UniProtKB-KW"/>
</dbReference>
<dbReference type="Pfam" id="PF14792">
    <property type="entry name" value="DNA_pol_B_palm"/>
    <property type="match status" value="1"/>
</dbReference>
<evidence type="ECO:0000256" key="3">
    <source>
        <dbReference type="ARBA" id="ARBA00008323"/>
    </source>
</evidence>
<dbReference type="EMBL" id="KQ964246">
    <property type="protein sequence ID" value="KXJ95842.1"/>
    <property type="molecule type" value="Genomic_DNA"/>
</dbReference>
<dbReference type="InterPro" id="IPR028207">
    <property type="entry name" value="DNA_pol_B_palm_palm"/>
</dbReference>
<gene>
    <name evidence="20" type="ORF">Micbo1qcDRAFT_201184</name>
</gene>
<dbReference type="STRING" id="196109.A0A136JFC5"/>
<evidence type="ECO:0000256" key="6">
    <source>
        <dbReference type="ARBA" id="ARBA00022634"/>
    </source>
</evidence>
<dbReference type="SUPFAM" id="SSF52113">
    <property type="entry name" value="BRCT domain"/>
    <property type="match status" value="1"/>
</dbReference>
<dbReference type="InterPro" id="IPR022312">
    <property type="entry name" value="DNA_pol_X"/>
</dbReference>
<feature type="compositionally biased region" description="Low complexity" evidence="18">
    <location>
        <begin position="146"/>
        <end position="157"/>
    </location>
</feature>
<evidence type="ECO:0000313" key="21">
    <source>
        <dbReference type="Proteomes" id="UP000070501"/>
    </source>
</evidence>
<evidence type="ECO:0000256" key="12">
    <source>
        <dbReference type="ARBA" id="ARBA00022932"/>
    </source>
</evidence>
<feature type="region of interest" description="Disordered" evidence="18">
    <location>
        <begin position="84"/>
        <end position="234"/>
    </location>
</feature>
<dbReference type="PROSITE" id="PS50172">
    <property type="entry name" value="BRCT"/>
    <property type="match status" value="1"/>
</dbReference>
<dbReference type="InterPro" id="IPR010996">
    <property type="entry name" value="HHH_MUS81"/>
</dbReference>
<reference evidence="21" key="1">
    <citation type="submission" date="2016-02" db="EMBL/GenBank/DDBJ databases">
        <title>Draft genome sequence of Microdochium bolleyi, a fungal endophyte of beachgrass.</title>
        <authorList>
            <consortium name="DOE Joint Genome Institute"/>
            <person name="David A.S."/>
            <person name="May G."/>
            <person name="Haridas S."/>
            <person name="Lim J."/>
            <person name="Wang M."/>
            <person name="Labutti K."/>
            <person name="Lipzen A."/>
            <person name="Barry K."/>
            <person name="Grigoriev I.V."/>
        </authorList>
    </citation>
    <scope>NUCLEOTIDE SEQUENCE [LARGE SCALE GENOMIC DNA]</scope>
    <source>
        <strain evidence="21">J235TASD1</strain>
    </source>
</reference>
<keyword evidence="21" id="KW-1185">Reference proteome</keyword>
<keyword evidence="6" id="KW-0237">DNA synthesis</keyword>
<dbReference type="SUPFAM" id="SSF47802">
    <property type="entry name" value="DNA polymerase beta, N-terminal domain-like"/>
    <property type="match status" value="1"/>
</dbReference>
<dbReference type="InterPro" id="IPR001357">
    <property type="entry name" value="BRCT_dom"/>
</dbReference>
<keyword evidence="12" id="KW-0239">DNA-directed DNA polymerase</keyword>
<dbReference type="Pfam" id="PF10391">
    <property type="entry name" value="DNA_pol_lambd_f"/>
    <property type="match status" value="1"/>
</dbReference>
<dbReference type="SUPFAM" id="SSF81301">
    <property type="entry name" value="Nucleotidyltransferase"/>
    <property type="match status" value="1"/>
</dbReference>
<dbReference type="FunFam" id="1.10.150.20:FF:000010">
    <property type="entry name" value="DNA polymerase lambda"/>
    <property type="match status" value="1"/>
</dbReference>
<evidence type="ECO:0000256" key="9">
    <source>
        <dbReference type="ARBA" id="ARBA00022705"/>
    </source>
</evidence>
<dbReference type="InterPro" id="IPR002054">
    <property type="entry name" value="DNA-dir_DNA_pol_X"/>
</dbReference>
<dbReference type="Gene3D" id="1.10.150.20">
    <property type="entry name" value="5' to 3' exonuclease, C-terminal subdomain"/>
    <property type="match status" value="1"/>
</dbReference>
<evidence type="ECO:0000256" key="7">
    <source>
        <dbReference type="ARBA" id="ARBA00022679"/>
    </source>
</evidence>
<keyword evidence="10" id="KW-0479">Metal-binding</keyword>
<accession>A0A136JFC5</accession>
<feature type="region of interest" description="Disordered" evidence="18">
    <location>
        <begin position="501"/>
        <end position="537"/>
    </location>
</feature>
<feature type="domain" description="BRCT" evidence="19">
    <location>
        <begin position="239"/>
        <end position="334"/>
    </location>
</feature>
<dbReference type="OrthoDB" id="205514at2759"/>
<dbReference type="CDD" id="cd00141">
    <property type="entry name" value="NT_POLXc"/>
    <property type="match status" value="1"/>
</dbReference>
<dbReference type="InterPro" id="IPR029398">
    <property type="entry name" value="PolB_thumb"/>
</dbReference>
<feature type="compositionally biased region" description="Low complexity" evidence="18">
    <location>
        <begin position="357"/>
        <end position="372"/>
    </location>
</feature>
<dbReference type="Pfam" id="PF14716">
    <property type="entry name" value="HHH_8"/>
    <property type="match status" value="1"/>
</dbReference>
<comment type="catalytic activity">
    <reaction evidence="16">
        <text>DNA(n) + a 2'-deoxyribonucleoside 5'-triphosphate = DNA(n+1) + diphosphate</text>
        <dbReference type="Rhea" id="RHEA:22508"/>
        <dbReference type="Rhea" id="RHEA-COMP:17339"/>
        <dbReference type="Rhea" id="RHEA-COMP:17340"/>
        <dbReference type="ChEBI" id="CHEBI:33019"/>
        <dbReference type="ChEBI" id="CHEBI:61560"/>
        <dbReference type="ChEBI" id="CHEBI:173112"/>
        <dbReference type="EC" id="2.7.7.7"/>
    </reaction>
</comment>
<keyword evidence="11" id="KW-0227">DNA damage</keyword>
<dbReference type="PRINTS" id="PR00869">
    <property type="entry name" value="DNAPOLX"/>
</dbReference>
<sequence>MDPPLRDKIASFKGIQALQDIGSGKHADGYDDEQFGQAEDSHRQRCAAFRRAHAAAASNRKPPDTTIIPATQIVQGDARVAGQATPMCFGGLPPPTGNTPTQQPLSSSQQSSDGDVEIIRVTPLPRQSHQGQQTRPGKARRRATADDSPSDTSIIPDSTRRPRPGLSSTAASPSSANGSGSKRRATHPLARVLNNTSPTSPSQAPAASTAVSAKDMSPSVSTASARGRKGKDSLKMVPEDRQVFKGLSFYYVPNNDINAVRKARITKAREHGATWARHLSERPTHAIVDKLLGWDNIVSEDGWPGESALVVVNEDYPLHCISYRKLVNPQQPQYLVRGAPAPVPASPTPVIVPATAVPEPESSAATETSEVSLKLKPKHNNPARWDYVPPDNTPPRSEEASAAQQSSAESRVPQSQPGNTKRKALAAGDDVHEVGDEERDCPLPSQDLGLDGVSHISETVLLQDSDPAAQPDTSEDDEDELLSCIRDIKDSTDEVRDLLGTTGTDEEDAESDTGPATQSSTTRRTTRSTARSATVTTKGTWQDQFACMRAGAQGADAGNPNSRTIELLQGMLDHNEQVNDQWRTMSYKKAIAALKRHPERVTTAEQARGIRGIGQNIGDKIEEIVRTDRLRKLEYVQNDPQFQVLQLFLKIYGVGIKQAQQWMAKGYTTLEDVRARAQLNAGQKVGLEHFDDLNTRIPRVEVAALGQFVMAAAAELDASIELIIGGSYRRGSRSSGDIDFIVTKKGTSSTDPLVPFLHALVEKLYAEGFLTATLSSLAAEVKQGHGSKWHGCCVLPADSPAAQHMREHDAGWKPVWRRIDFLLVPDAELGAAMIYFTGDDIFNRSLRLLADKKGMRLNQRGLYRDVLRGPKRVKMTEGELVEGHDEKRIFEILGVKWREPHERWCQ</sequence>
<dbReference type="FunFam" id="1.10.150.110:FF:000005">
    <property type="entry name" value="DNA polymerase POL4"/>
    <property type="match status" value="1"/>
</dbReference>
<feature type="compositionally biased region" description="Low complexity" evidence="18">
    <location>
        <begin position="98"/>
        <end position="112"/>
    </location>
</feature>
<comment type="subcellular location">
    <subcellularLocation>
        <location evidence="2">Nucleus</location>
    </subcellularLocation>
</comment>
<feature type="compositionally biased region" description="Basic residues" evidence="18">
    <location>
        <begin position="44"/>
        <end position="53"/>
    </location>
</feature>
<evidence type="ECO:0000256" key="1">
    <source>
        <dbReference type="ARBA" id="ARBA00001936"/>
    </source>
</evidence>
<evidence type="ECO:0000256" key="15">
    <source>
        <dbReference type="ARBA" id="ARBA00023242"/>
    </source>
</evidence>
<evidence type="ECO:0000256" key="18">
    <source>
        <dbReference type="SAM" id="MobiDB-lite"/>
    </source>
</evidence>
<dbReference type="GO" id="GO:0006303">
    <property type="term" value="P:double-strand break repair via nonhomologous end joining"/>
    <property type="evidence" value="ECO:0007669"/>
    <property type="project" value="TreeGrafter"/>
</dbReference>
<dbReference type="Gene3D" id="3.30.460.10">
    <property type="entry name" value="Beta Polymerase, domain 2"/>
    <property type="match status" value="1"/>
</dbReference>
<dbReference type="InterPro" id="IPR002008">
    <property type="entry name" value="DNA_pol_X_beta-like"/>
</dbReference>
<keyword evidence="14" id="KW-0456">Lyase</keyword>
<dbReference type="InParanoid" id="A0A136JFC5"/>
<evidence type="ECO:0000256" key="10">
    <source>
        <dbReference type="ARBA" id="ARBA00022723"/>
    </source>
</evidence>
<dbReference type="Gene3D" id="3.30.210.10">
    <property type="entry name" value="DNA polymerase, thumb domain"/>
    <property type="match status" value="1"/>
</dbReference>
<feature type="compositionally biased region" description="Low complexity" evidence="18">
    <location>
        <begin position="196"/>
        <end position="213"/>
    </location>
</feature>
<evidence type="ECO:0000256" key="17">
    <source>
        <dbReference type="PIRSR" id="PIRSR622312-50"/>
    </source>
</evidence>
<name>A0A136JFC5_9PEZI</name>
<dbReference type="InterPro" id="IPR036420">
    <property type="entry name" value="BRCT_dom_sf"/>
</dbReference>
<evidence type="ECO:0000256" key="11">
    <source>
        <dbReference type="ARBA" id="ARBA00022763"/>
    </source>
</evidence>
<dbReference type="Gene3D" id="1.10.150.110">
    <property type="entry name" value="DNA polymerase beta, N-terminal domain-like"/>
    <property type="match status" value="1"/>
</dbReference>
<feature type="region of interest" description="Disordered" evidence="18">
    <location>
        <begin position="357"/>
        <end position="451"/>
    </location>
</feature>
<dbReference type="InterPro" id="IPR043519">
    <property type="entry name" value="NT_sf"/>
</dbReference>
<dbReference type="InterPro" id="IPR037160">
    <property type="entry name" value="DNA_Pol_thumb_sf"/>
</dbReference>
<evidence type="ECO:0000256" key="14">
    <source>
        <dbReference type="ARBA" id="ARBA00023239"/>
    </source>
</evidence>
<dbReference type="Proteomes" id="UP000070501">
    <property type="component" value="Unassembled WGS sequence"/>
</dbReference>
<dbReference type="EC" id="2.7.7.7" evidence="4"/>